<dbReference type="PROSITE" id="PS50914">
    <property type="entry name" value="BON"/>
    <property type="match status" value="1"/>
</dbReference>
<dbReference type="EMBL" id="CP037901">
    <property type="protein sequence ID" value="QBP12867.1"/>
    <property type="molecule type" value="Genomic_DNA"/>
</dbReference>
<protein>
    <submittedName>
        <fullName evidence="1">BON domain-containing protein</fullName>
    </submittedName>
</protein>
<organism evidence="1 2">
    <name type="scientific">Cupriavidus metallidurans</name>
    <dbReference type="NCBI Taxonomy" id="119219"/>
    <lineage>
        <taxon>Bacteria</taxon>
        <taxon>Pseudomonadati</taxon>
        <taxon>Pseudomonadota</taxon>
        <taxon>Betaproteobacteria</taxon>
        <taxon>Burkholderiales</taxon>
        <taxon>Burkholderiaceae</taxon>
        <taxon>Cupriavidus</taxon>
    </lineage>
</organism>
<dbReference type="OrthoDB" id="8965326at2"/>
<evidence type="ECO:0000313" key="2">
    <source>
        <dbReference type="Proteomes" id="UP000253772"/>
    </source>
</evidence>
<proteinExistence type="predicted"/>
<dbReference type="RefSeq" id="WP_008651028.1">
    <property type="nucleotide sequence ID" value="NZ_CP026544.1"/>
</dbReference>
<dbReference type="Gene3D" id="3.30.1340.30">
    <property type="match status" value="1"/>
</dbReference>
<sequence>MMQTEIQASTWTSPDEEDELLRERIGTCIAEACGGDMPDGVAVHVVDRQVTITGRVEDSDLSRRIAQAAATPPGILGVTNLLVTRVPSQAQGS</sequence>
<evidence type="ECO:0000313" key="1">
    <source>
        <dbReference type="EMBL" id="QBP12867.1"/>
    </source>
</evidence>
<dbReference type="InterPro" id="IPR007055">
    <property type="entry name" value="BON_dom"/>
</dbReference>
<name>A0A132HG04_9BURK</name>
<dbReference type="Proteomes" id="UP000253772">
    <property type="component" value="Chromosome c2"/>
</dbReference>
<reference evidence="1 2" key="1">
    <citation type="submission" date="2019-03" db="EMBL/GenBank/DDBJ databases">
        <title>Comparative insights into the high quality Complete genome sequence of highly metal resistant Cupriavidus metallidurans strain BS1 isolated from a gold-copper mine.</title>
        <authorList>
            <person name="Mazhar H.S."/>
            <person name="Rensing C."/>
        </authorList>
    </citation>
    <scope>NUCLEOTIDE SEQUENCE [LARGE SCALE GENOMIC DNA]</scope>
    <source>
        <strain evidence="1 2">BS1</strain>
    </source>
</reference>
<dbReference type="AlphaFoldDB" id="A0A132HG04"/>
<accession>A0A132HG04</accession>
<gene>
    <name evidence="1" type="ORF">DDF84_024700</name>
</gene>
<dbReference type="Pfam" id="PF04972">
    <property type="entry name" value="BON"/>
    <property type="match status" value="1"/>
</dbReference>
<dbReference type="GeneID" id="60823806"/>